<keyword evidence="2" id="KW-1185">Reference proteome</keyword>
<dbReference type="InterPro" id="IPR003749">
    <property type="entry name" value="ThiS/MoaD-like"/>
</dbReference>
<dbReference type="EMBL" id="CP002156">
    <property type="protein sequence ID" value="ADM10766.1"/>
    <property type="molecule type" value="Genomic_DNA"/>
</dbReference>
<dbReference type="STRING" id="314260.PB2503_13644"/>
<dbReference type="Pfam" id="PF02597">
    <property type="entry name" value="ThiS"/>
    <property type="match status" value="1"/>
</dbReference>
<reference evidence="1 2" key="2">
    <citation type="journal article" date="2011" name="J. Bacteriol.">
        <title>Complete genome sequence of strain HTCC2503T of Parvularcula bermudensis, the type species of the order "Parvularculales" in the class Alphaproteobacteria.</title>
        <authorList>
            <person name="Oh H.M."/>
            <person name="Kang I."/>
            <person name="Vergin K.L."/>
            <person name="Kang D."/>
            <person name="Rhee K.H."/>
            <person name="Giovannoni S.J."/>
            <person name="Cho J.C."/>
        </authorList>
    </citation>
    <scope>NUCLEOTIDE SEQUENCE [LARGE SCALE GENOMIC DNA]</scope>
    <source>
        <strain evidence="2">ATCC BAA-594 / HTCC2503 / KCTC 12087</strain>
    </source>
</reference>
<dbReference type="SUPFAM" id="SSF54285">
    <property type="entry name" value="MoaD/ThiS"/>
    <property type="match status" value="1"/>
</dbReference>
<sequence length="81" mass="8572">MVRVLFFGRLGERFGAERDVEVGPAATVADLIETVCGAHPGAREALMHPSVSIVLADSVVNRDERLKDAVEVAFLPPVSGG</sequence>
<dbReference type="KEGG" id="pbr:PB2503_13644"/>
<protein>
    <submittedName>
        <fullName evidence="1">Molybdopterin converting factor, subunit 1</fullName>
    </submittedName>
</protein>
<accession>E0THH4</accession>
<dbReference type="CDD" id="cd00754">
    <property type="entry name" value="Ubl_MoaD"/>
    <property type="match status" value="1"/>
</dbReference>
<organism evidence="1 2">
    <name type="scientific">Parvularcula bermudensis (strain ATCC BAA-594 / HTCC2503 / KCTC 12087)</name>
    <dbReference type="NCBI Taxonomy" id="314260"/>
    <lineage>
        <taxon>Bacteria</taxon>
        <taxon>Pseudomonadati</taxon>
        <taxon>Pseudomonadota</taxon>
        <taxon>Alphaproteobacteria</taxon>
        <taxon>Parvularculales</taxon>
        <taxon>Parvularculaceae</taxon>
        <taxon>Parvularcula</taxon>
    </lineage>
</organism>
<reference evidence="2" key="1">
    <citation type="submission" date="2010-08" db="EMBL/GenBank/DDBJ databases">
        <title>Genome sequence of Parvularcula bermudensis HTCC2503.</title>
        <authorList>
            <person name="Kang D.-M."/>
            <person name="Oh H.-M."/>
            <person name="Cho J.-C."/>
        </authorList>
    </citation>
    <scope>NUCLEOTIDE SEQUENCE [LARGE SCALE GENOMIC DNA]</scope>
    <source>
        <strain evidence="2">ATCC BAA-594 / HTCC2503 / KCTC 12087</strain>
    </source>
</reference>
<evidence type="ECO:0000313" key="2">
    <source>
        <dbReference type="Proteomes" id="UP000001302"/>
    </source>
</evidence>
<dbReference type="RefSeq" id="WP_013301740.1">
    <property type="nucleotide sequence ID" value="NC_014414.1"/>
</dbReference>
<dbReference type="OrthoDB" id="9800712at2"/>
<evidence type="ECO:0000313" key="1">
    <source>
        <dbReference type="EMBL" id="ADM10766.1"/>
    </source>
</evidence>
<dbReference type="AlphaFoldDB" id="E0THH4"/>
<dbReference type="InterPro" id="IPR012675">
    <property type="entry name" value="Beta-grasp_dom_sf"/>
</dbReference>
<proteinExistence type="predicted"/>
<dbReference type="Proteomes" id="UP000001302">
    <property type="component" value="Chromosome"/>
</dbReference>
<dbReference type="HOGENOM" id="CLU_114601_4_0_5"/>
<name>E0THH4_PARBH</name>
<dbReference type="Gene3D" id="3.10.20.30">
    <property type="match status" value="1"/>
</dbReference>
<gene>
    <name evidence="1" type="ordered locus">PB2503_13644</name>
</gene>
<dbReference type="InterPro" id="IPR016155">
    <property type="entry name" value="Mopterin_synth/thiamin_S_b"/>
</dbReference>
<dbReference type="eggNOG" id="COG1977">
    <property type="taxonomic scope" value="Bacteria"/>
</dbReference>